<dbReference type="Proteomes" id="UP001596512">
    <property type="component" value="Unassembled WGS sequence"/>
</dbReference>
<reference evidence="2" key="1">
    <citation type="journal article" date="2019" name="Int. J. Syst. Evol. Microbiol.">
        <title>The Global Catalogue of Microorganisms (GCM) 10K type strain sequencing project: providing services to taxonomists for standard genome sequencing and annotation.</title>
        <authorList>
            <consortium name="The Broad Institute Genomics Platform"/>
            <consortium name="The Broad Institute Genome Sequencing Center for Infectious Disease"/>
            <person name="Wu L."/>
            <person name="Ma J."/>
        </authorList>
    </citation>
    <scope>NUCLEOTIDE SEQUENCE [LARGE SCALE GENOMIC DNA]</scope>
    <source>
        <strain evidence="2">JCM 17695</strain>
    </source>
</reference>
<accession>A0ABW2TPN0</accession>
<organism evidence="1 2">
    <name type="scientific">Actinokineospora soli</name>
    <dbReference type="NCBI Taxonomy" id="1048753"/>
    <lineage>
        <taxon>Bacteria</taxon>
        <taxon>Bacillati</taxon>
        <taxon>Actinomycetota</taxon>
        <taxon>Actinomycetes</taxon>
        <taxon>Pseudonocardiales</taxon>
        <taxon>Pseudonocardiaceae</taxon>
        <taxon>Actinokineospora</taxon>
    </lineage>
</organism>
<protein>
    <submittedName>
        <fullName evidence="1">Uncharacterized protein</fullName>
    </submittedName>
</protein>
<dbReference type="EMBL" id="JBHTEY010000004">
    <property type="protein sequence ID" value="MFC7615755.1"/>
    <property type="molecule type" value="Genomic_DNA"/>
</dbReference>
<evidence type="ECO:0000313" key="2">
    <source>
        <dbReference type="Proteomes" id="UP001596512"/>
    </source>
</evidence>
<gene>
    <name evidence="1" type="ORF">ACFQV2_21960</name>
</gene>
<name>A0ABW2TPN0_9PSEU</name>
<evidence type="ECO:0000313" key="1">
    <source>
        <dbReference type="EMBL" id="MFC7615755.1"/>
    </source>
</evidence>
<proteinExistence type="predicted"/>
<sequence length="48" mass="5046">MRRPGRVPGHPWEVRDLPAPDGFVAAVAAPTIGPVTLFGPFPLDRGGP</sequence>
<keyword evidence="2" id="KW-1185">Reference proteome</keyword>
<comment type="caution">
    <text evidence="1">The sequence shown here is derived from an EMBL/GenBank/DDBJ whole genome shotgun (WGS) entry which is preliminary data.</text>
</comment>